<proteinExistence type="predicted"/>
<evidence type="ECO:0000313" key="2">
    <source>
        <dbReference type="EMBL" id="KAF6174853.1"/>
    </source>
</evidence>
<feature type="compositionally biased region" description="Polar residues" evidence="1">
    <location>
        <begin position="200"/>
        <end position="212"/>
    </location>
</feature>
<name>A0A7J7P6A8_9MAGN</name>
<sequence>MPKASSTQKRSCKYRCNVVDIIKFLEGKEPELHASRQAGLLDFIASALLASHTSKPEACQIAASLNLPVGTKTSIENFESVSEVLEGFLWTTTTIIGHTCLNERHLKMKEGLLELVITYQVIHRLRDLLALYDRSQCGVLWCLNDGTPEVRDVSFSVLAAIAKLVGMRPLERSLEKLDEVIKKKLVEMIGNSEGAPHPVTESSFPRKSTASMLSGKKPVQASGTLKSGSAKSGASRKGEGSGHSKATGSVELEHEDVEEKFGTMTTDDYFTKHPELEKKFENKITNDYWGY</sequence>
<dbReference type="PANTHER" id="PTHR31434:SF2">
    <property type="entry name" value="S PHASE CYCLIN A-ASSOCIATED PROTEIN IN THE ENDOPLASMIC RETICULUM"/>
    <property type="match status" value="1"/>
</dbReference>
<protein>
    <submittedName>
        <fullName evidence="2">Uncharacterized protein</fullName>
    </submittedName>
</protein>
<dbReference type="PANTHER" id="PTHR31434">
    <property type="entry name" value="S PHASE CYCLIN A-ASSOCIATED PROTEIN IN THE ENDOPLASMIC RETICULUM"/>
    <property type="match status" value="1"/>
</dbReference>
<keyword evidence="3" id="KW-1185">Reference proteome</keyword>
<reference evidence="2 3" key="1">
    <citation type="journal article" date="2020" name="IScience">
        <title>Genome Sequencing of the Endangered Kingdonia uniflora (Circaeasteraceae, Ranunculales) Reveals Potential Mechanisms of Evolutionary Specialization.</title>
        <authorList>
            <person name="Sun Y."/>
            <person name="Deng T."/>
            <person name="Zhang A."/>
            <person name="Moore M.J."/>
            <person name="Landis J.B."/>
            <person name="Lin N."/>
            <person name="Zhang H."/>
            <person name="Zhang X."/>
            <person name="Huang J."/>
            <person name="Zhang X."/>
            <person name="Sun H."/>
            <person name="Wang H."/>
        </authorList>
    </citation>
    <scope>NUCLEOTIDE SEQUENCE [LARGE SCALE GENOMIC DNA]</scope>
    <source>
        <strain evidence="2">TB1705</strain>
        <tissue evidence="2">Leaf</tissue>
    </source>
</reference>
<dbReference type="AlphaFoldDB" id="A0A7J7P6A8"/>
<organism evidence="2 3">
    <name type="scientific">Kingdonia uniflora</name>
    <dbReference type="NCBI Taxonomy" id="39325"/>
    <lineage>
        <taxon>Eukaryota</taxon>
        <taxon>Viridiplantae</taxon>
        <taxon>Streptophyta</taxon>
        <taxon>Embryophyta</taxon>
        <taxon>Tracheophyta</taxon>
        <taxon>Spermatophyta</taxon>
        <taxon>Magnoliopsida</taxon>
        <taxon>Ranunculales</taxon>
        <taxon>Circaeasteraceae</taxon>
        <taxon>Kingdonia</taxon>
    </lineage>
</organism>
<dbReference type="InterPro" id="IPR011989">
    <property type="entry name" value="ARM-like"/>
</dbReference>
<feature type="region of interest" description="Disordered" evidence="1">
    <location>
        <begin position="192"/>
        <end position="258"/>
    </location>
</feature>
<feature type="compositionally biased region" description="Low complexity" evidence="1">
    <location>
        <begin position="221"/>
        <end position="235"/>
    </location>
</feature>
<dbReference type="Gene3D" id="1.25.10.10">
    <property type="entry name" value="Leucine-rich Repeat Variant"/>
    <property type="match status" value="1"/>
</dbReference>
<accession>A0A7J7P6A8</accession>
<evidence type="ECO:0000313" key="3">
    <source>
        <dbReference type="Proteomes" id="UP000541444"/>
    </source>
</evidence>
<dbReference type="Proteomes" id="UP000541444">
    <property type="component" value="Unassembled WGS sequence"/>
</dbReference>
<dbReference type="EMBL" id="JACGCM010000223">
    <property type="protein sequence ID" value="KAF6174853.1"/>
    <property type="molecule type" value="Genomic_DNA"/>
</dbReference>
<dbReference type="OrthoDB" id="71500at2759"/>
<evidence type="ECO:0000256" key="1">
    <source>
        <dbReference type="SAM" id="MobiDB-lite"/>
    </source>
</evidence>
<gene>
    <name evidence="2" type="ORF">GIB67_026341</name>
</gene>
<comment type="caution">
    <text evidence="2">The sequence shown here is derived from an EMBL/GenBank/DDBJ whole genome shotgun (WGS) entry which is preliminary data.</text>
</comment>